<keyword evidence="1" id="KW-0677">Repeat</keyword>
<name>W1PDS6_AMBTC</name>
<dbReference type="Pfam" id="PF18052">
    <property type="entry name" value="Rx_N"/>
    <property type="match status" value="1"/>
</dbReference>
<proteinExistence type="predicted"/>
<dbReference type="PANTHER" id="PTHR19338:SF73">
    <property type="entry name" value="DISEASE RESISTANCE PROTEIN RGA2-LIKE"/>
    <property type="match status" value="1"/>
</dbReference>
<evidence type="ECO:0000313" key="5">
    <source>
        <dbReference type="EMBL" id="ERN05859.1"/>
    </source>
</evidence>
<keyword evidence="3" id="KW-0611">Plant defense</keyword>
<dbReference type="GO" id="GO:0000166">
    <property type="term" value="F:nucleotide binding"/>
    <property type="evidence" value="ECO:0007669"/>
    <property type="project" value="UniProtKB-KW"/>
</dbReference>
<evidence type="ECO:0000259" key="4">
    <source>
        <dbReference type="Pfam" id="PF18052"/>
    </source>
</evidence>
<dbReference type="Gramene" id="ERN05859">
    <property type="protein sequence ID" value="ERN05859"/>
    <property type="gene ID" value="AMTR_s00006p00263840"/>
</dbReference>
<evidence type="ECO:0000256" key="1">
    <source>
        <dbReference type="ARBA" id="ARBA00022737"/>
    </source>
</evidence>
<dbReference type="GO" id="GO:0006952">
    <property type="term" value="P:defense response"/>
    <property type="evidence" value="ECO:0007669"/>
    <property type="project" value="UniProtKB-KW"/>
</dbReference>
<dbReference type="AlphaFoldDB" id="W1PDS6"/>
<accession>W1PDS6</accession>
<dbReference type="Proteomes" id="UP000017836">
    <property type="component" value="Unassembled WGS sequence"/>
</dbReference>
<protein>
    <recommendedName>
        <fullName evidence="4">Disease resistance N-terminal domain-containing protein</fullName>
    </recommendedName>
</protein>
<dbReference type="PANTHER" id="PTHR19338">
    <property type="entry name" value="TRANSLOCASE OF INNER MITOCHONDRIAL MEMBRANE 13 HOMOLOG"/>
    <property type="match status" value="1"/>
</dbReference>
<evidence type="ECO:0000256" key="3">
    <source>
        <dbReference type="ARBA" id="ARBA00022821"/>
    </source>
</evidence>
<reference evidence="6" key="1">
    <citation type="journal article" date="2013" name="Science">
        <title>The Amborella genome and the evolution of flowering plants.</title>
        <authorList>
            <consortium name="Amborella Genome Project"/>
        </authorList>
    </citation>
    <scope>NUCLEOTIDE SEQUENCE [LARGE SCALE GENOMIC DNA]</scope>
</reference>
<keyword evidence="2" id="KW-0547">Nucleotide-binding</keyword>
<dbReference type="EMBL" id="KI393980">
    <property type="protein sequence ID" value="ERN05859.1"/>
    <property type="molecule type" value="Genomic_DNA"/>
</dbReference>
<feature type="domain" description="Disease resistance N-terminal" evidence="4">
    <location>
        <begin position="4"/>
        <end position="88"/>
    </location>
</feature>
<keyword evidence="6" id="KW-1185">Reference proteome</keyword>
<organism evidence="5 6">
    <name type="scientific">Amborella trichopoda</name>
    <dbReference type="NCBI Taxonomy" id="13333"/>
    <lineage>
        <taxon>Eukaryota</taxon>
        <taxon>Viridiplantae</taxon>
        <taxon>Streptophyta</taxon>
        <taxon>Embryophyta</taxon>
        <taxon>Tracheophyta</taxon>
        <taxon>Spermatophyta</taxon>
        <taxon>Magnoliopsida</taxon>
        <taxon>Amborellales</taxon>
        <taxon>Amborellaceae</taxon>
        <taxon>Amborella</taxon>
    </lineage>
</organism>
<gene>
    <name evidence="5" type="ORF">AMTR_s00006p00263840</name>
</gene>
<dbReference type="CDD" id="cd14798">
    <property type="entry name" value="RX-CC_like"/>
    <property type="match status" value="1"/>
</dbReference>
<dbReference type="Gene3D" id="1.20.5.4130">
    <property type="match status" value="1"/>
</dbReference>
<evidence type="ECO:0000313" key="6">
    <source>
        <dbReference type="Proteomes" id="UP000017836"/>
    </source>
</evidence>
<sequence>MAASVIKSLLEKLNEERMLLLGARDQVQWIEHELEITKEFLNFADKLKERYEIVDSLIDGVREWAYDAEDILDEFIVQMESIQQRSGFIPYVLSPTRAVNEEIARHQFATKMQQIKQSGIIEKRNLLMIQRKKGSKLLKCHGYNYIFTFTFFFGQETTWN</sequence>
<dbReference type="InterPro" id="IPR041118">
    <property type="entry name" value="Rx_N"/>
</dbReference>
<dbReference type="InterPro" id="IPR038005">
    <property type="entry name" value="RX-like_CC"/>
</dbReference>
<dbReference type="HOGENOM" id="CLU_000837_29_3_1"/>
<evidence type="ECO:0000256" key="2">
    <source>
        <dbReference type="ARBA" id="ARBA00022741"/>
    </source>
</evidence>